<feature type="compositionally biased region" description="Basic and acidic residues" evidence="1">
    <location>
        <begin position="238"/>
        <end position="253"/>
    </location>
</feature>
<sequence length="392" mass="41869">MPMQSESPFGWWRRTRRPMLAATAASTVAKSLKMLSRASGGAISSDRQRFSSSRRWVGRGWASLGLLCVGVRGRGKGPCPDPPTCVPRSRLTIDRSTDRQRKEEKWVTERLELAEARGRPLTVPPGVPLADEAETSILKVPGGADADEARDRVGYEIVRAVPGLSGVHPTGGQAHEHSDPRVLRQSLFDSTKRNGAIFSQWGRTGRISMQTPRRVPLAPATTTQRADAQHLPPPDEASGDHDGLAVRAHDKATDGVGVGPAPDHHPEAAEQQADLDGACRAVNRIKISEPDDGELLRRGGEVVDGVVRGPAITVETAEDVDEDQGVVGDLESAGIADGIHEDVAAKVSEYAVATSRLRLPTLDIGDEGYHGPGGPGHAQVPAGEEEEFLSEL</sequence>
<dbReference type="EMBL" id="HE610453">
    <property type="protein sequence ID" value="CCE56858.1"/>
    <property type="molecule type" value="Genomic_DNA"/>
</dbReference>
<proteinExistence type="predicted"/>
<feature type="compositionally biased region" description="Acidic residues" evidence="1">
    <location>
        <begin position="383"/>
        <end position="392"/>
    </location>
</feature>
<reference evidence="2 3" key="1">
    <citation type="journal article" date="2013" name="Virology">
        <title>The genome of murine cytomegalovirus is shaped by purifying selection and extensive recombination.</title>
        <authorList>
            <person name="Smith L.M."/>
            <person name="McWhorter A.R."/>
            <person name="Shellam G.R."/>
            <person name="Redwood A.J."/>
        </authorList>
    </citation>
    <scope>NUCLEOTIDE SEQUENCE [LARGE SCALE GENOMIC DNA]</scope>
    <source>
        <strain evidence="2">C4C</strain>
    </source>
</reference>
<organismHost>
    <name type="scientific">Mus musculus</name>
    <name type="common">Mouse</name>
    <dbReference type="NCBI Taxonomy" id="10090"/>
</organismHost>
<gene>
    <name evidence="2" type="primary">m23.1</name>
</gene>
<accession>H2A1P0</accession>
<evidence type="ECO:0000313" key="3">
    <source>
        <dbReference type="Proteomes" id="UP000168535"/>
    </source>
</evidence>
<name>H2A1P0_MUHV1</name>
<evidence type="ECO:0000313" key="2">
    <source>
        <dbReference type="EMBL" id="CCE56858.1"/>
    </source>
</evidence>
<protein>
    <submittedName>
        <fullName evidence="2">M23.1 protein</fullName>
    </submittedName>
</protein>
<feature type="region of interest" description="Disordered" evidence="1">
    <location>
        <begin position="212"/>
        <end position="273"/>
    </location>
</feature>
<organism evidence="2 3">
    <name type="scientific">Murid herpesvirus 1</name>
    <name type="common">MuHV-1</name>
    <name type="synonym">Mouse cytomegalovirus</name>
    <dbReference type="NCBI Taxonomy" id="10366"/>
    <lineage>
        <taxon>Viruses</taxon>
        <taxon>Duplodnaviria</taxon>
        <taxon>Heunggongvirae</taxon>
        <taxon>Peploviricota</taxon>
        <taxon>Herviviricetes</taxon>
        <taxon>Herpesvirales</taxon>
        <taxon>Orthoherpesviridae</taxon>
        <taxon>Betaherpesvirinae</taxon>
        <taxon>Muromegalovirus</taxon>
        <taxon>Muromegalovirus muridbeta1</taxon>
    </lineage>
</organism>
<evidence type="ECO:0000256" key="1">
    <source>
        <dbReference type="SAM" id="MobiDB-lite"/>
    </source>
</evidence>
<dbReference type="Proteomes" id="UP000168535">
    <property type="component" value="Segment"/>
</dbReference>
<feature type="region of interest" description="Disordered" evidence="1">
    <location>
        <begin position="366"/>
        <end position="392"/>
    </location>
</feature>